<accession>A0A444ZDU0</accession>
<feature type="domain" description="RING-type" evidence="1">
    <location>
        <begin position="18"/>
        <end position="40"/>
    </location>
</feature>
<evidence type="ECO:0000313" key="3">
    <source>
        <dbReference type="Proteomes" id="UP000289738"/>
    </source>
</evidence>
<comment type="caution">
    <text evidence="2">The sequence shown here is derived from an EMBL/GenBank/DDBJ whole genome shotgun (WGS) entry which is preliminary data.</text>
</comment>
<proteinExistence type="predicted"/>
<dbReference type="EMBL" id="SDMP01000014">
    <property type="protein sequence ID" value="RYR12324.1"/>
    <property type="molecule type" value="Genomic_DNA"/>
</dbReference>
<dbReference type="SMR" id="A0A444ZDU0"/>
<dbReference type="InterPro" id="IPR013083">
    <property type="entry name" value="Znf_RING/FYVE/PHD"/>
</dbReference>
<dbReference type="Pfam" id="PF17123">
    <property type="entry name" value="zf-RING_11"/>
    <property type="match status" value="1"/>
</dbReference>
<dbReference type="STRING" id="3818.A0A444ZDU0"/>
<keyword evidence="3" id="KW-1185">Reference proteome</keyword>
<dbReference type="Gene3D" id="3.30.40.10">
    <property type="entry name" value="Zinc/RING finger domain, C3HC4 (zinc finger)"/>
    <property type="match status" value="1"/>
</dbReference>
<dbReference type="SUPFAM" id="SSF57850">
    <property type="entry name" value="RING/U-box"/>
    <property type="match status" value="1"/>
</dbReference>
<evidence type="ECO:0000259" key="1">
    <source>
        <dbReference type="Pfam" id="PF17123"/>
    </source>
</evidence>
<reference evidence="2 3" key="1">
    <citation type="submission" date="2019-01" db="EMBL/GenBank/DDBJ databases">
        <title>Sequencing of cultivated peanut Arachis hypogaea provides insights into genome evolution and oil improvement.</title>
        <authorList>
            <person name="Chen X."/>
        </authorList>
    </citation>
    <scope>NUCLEOTIDE SEQUENCE [LARGE SCALE GENOMIC DNA]</scope>
    <source>
        <strain evidence="3">cv. Fuhuasheng</strain>
        <tissue evidence="2">Leaves</tissue>
    </source>
</reference>
<dbReference type="Gramene" id="arahy.Tifrunner.gnm2.ann2.Ah14g098100.1">
    <property type="protein sequence ID" value="arahy.Tifrunner.gnm2.ann2.Ah14g098100.1-CDS"/>
    <property type="gene ID" value="arahy.Tifrunner.gnm2.ann2.Ah14g098100"/>
</dbReference>
<sequence length="73" mass="8249">MVYSTVKHLKMDHSASLQCAVCLSEFKDIDTLRLLPKCSHGQDEVGKHGFKVEIQELEGSANHVFDEMSRRMG</sequence>
<name>A0A444ZDU0_ARAHY</name>
<dbReference type="InterPro" id="IPR001841">
    <property type="entry name" value="Znf_RING"/>
</dbReference>
<protein>
    <recommendedName>
        <fullName evidence="1">RING-type domain-containing protein</fullName>
    </recommendedName>
</protein>
<organism evidence="2 3">
    <name type="scientific">Arachis hypogaea</name>
    <name type="common">Peanut</name>
    <dbReference type="NCBI Taxonomy" id="3818"/>
    <lineage>
        <taxon>Eukaryota</taxon>
        <taxon>Viridiplantae</taxon>
        <taxon>Streptophyta</taxon>
        <taxon>Embryophyta</taxon>
        <taxon>Tracheophyta</taxon>
        <taxon>Spermatophyta</taxon>
        <taxon>Magnoliopsida</taxon>
        <taxon>eudicotyledons</taxon>
        <taxon>Gunneridae</taxon>
        <taxon>Pentapetalae</taxon>
        <taxon>rosids</taxon>
        <taxon>fabids</taxon>
        <taxon>Fabales</taxon>
        <taxon>Fabaceae</taxon>
        <taxon>Papilionoideae</taxon>
        <taxon>50 kb inversion clade</taxon>
        <taxon>dalbergioids sensu lato</taxon>
        <taxon>Dalbergieae</taxon>
        <taxon>Pterocarpus clade</taxon>
        <taxon>Arachis</taxon>
    </lineage>
</organism>
<dbReference type="Proteomes" id="UP000289738">
    <property type="component" value="Chromosome B04"/>
</dbReference>
<gene>
    <name evidence="2" type="ORF">Ahy_B04g069867</name>
</gene>
<evidence type="ECO:0000313" key="2">
    <source>
        <dbReference type="EMBL" id="RYR12324.1"/>
    </source>
</evidence>
<dbReference type="AlphaFoldDB" id="A0A444ZDU0"/>